<dbReference type="EMBL" id="VFQF01000002">
    <property type="protein sequence ID" value="TQN46023.1"/>
    <property type="molecule type" value="Genomic_DNA"/>
</dbReference>
<organism evidence="1 2">
    <name type="scientific">Humibacillus xanthopallidus</name>
    <dbReference type="NCBI Taxonomy" id="412689"/>
    <lineage>
        <taxon>Bacteria</taxon>
        <taxon>Bacillati</taxon>
        <taxon>Actinomycetota</taxon>
        <taxon>Actinomycetes</taxon>
        <taxon>Micrococcales</taxon>
        <taxon>Intrasporangiaceae</taxon>
        <taxon>Humibacillus</taxon>
    </lineage>
</organism>
<protein>
    <submittedName>
        <fullName evidence="1">Uncharacterized protein</fullName>
    </submittedName>
</protein>
<comment type="caution">
    <text evidence="1">The sequence shown here is derived from an EMBL/GenBank/DDBJ whole genome shotgun (WGS) entry which is preliminary data.</text>
</comment>
<evidence type="ECO:0000313" key="2">
    <source>
        <dbReference type="Proteomes" id="UP000320085"/>
    </source>
</evidence>
<accession>A0A543PPM5</accession>
<reference evidence="1 2" key="1">
    <citation type="submission" date="2019-06" db="EMBL/GenBank/DDBJ databases">
        <title>Sequencing the genomes of 1000 actinobacteria strains.</title>
        <authorList>
            <person name="Klenk H.-P."/>
        </authorList>
    </citation>
    <scope>NUCLEOTIDE SEQUENCE [LARGE SCALE GENOMIC DNA]</scope>
    <source>
        <strain evidence="1 2">DSM 21776</strain>
    </source>
</reference>
<proteinExistence type="predicted"/>
<sequence length="37" mass="4098">MPEGTIREDSGVRLLVEAAPRPASRPVALPELEDLRR</sequence>
<dbReference type="AlphaFoldDB" id="A0A543PPM5"/>
<dbReference type="Proteomes" id="UP000320085">
    <property type="component" value="Unassembled WGS sequence"/>
</dbReference>
<gene>
    <name evidence="1" type="ORF">FHX52_2728</name>
</gene>
<evidence type="ECO:0000313" key="1">
    <source>
        <dbReference type="EMBL" id="TQN46023.1"/>
    </source>
</evidence>
<name>A0A543PPM5_9MICO</name>